<reference evidence="2" key="2">
    <citation type="submission" date="2011-03" db="EMBL/GenBank/DDBJ databases">
        <title>Annotation of Magnaporthe poae ATCC 64411.</title>
        <authorList>
            <person name="Ma L.-J."/>
            <person name="Dead R."/>
            <person name="Young S.K."/>
            <person name="Zeng Q."/>
            <person name="Gargeya S."/>
            <person name="Fitzgerald M."/>
            <person name="Haas B."/>
            <person name="Abouelleil A."/>
            <person name="Alvarado L."/>
            <person name="Arachchi H.M."/>
            <person name="Berlin A."/>
            <person name="Brown A."/>
            <person name="Chapman S.B."/>
            <person name="Chen Z."/>
            <person name="Dunbar C."/>
            <person name="Freedman E."/>
            <person name="Gearin G."/>
            <person name="Gellesch M."/>
            <person name="Goldberg J."/>
            <person name="Griggs A."/>
            <person name="Gujja S."/>
            <person name="Heiman D."/>
            <person name="Howarth C."/>
            <person name="Larson L."/>
            <person name="Lui A."/>
            <person name="MacDonald P.J.P."/>
            <person name="Mehta T."/>
            <person name="Montmayeur A."/>
            <person name="Murphy C."/>
            <person name="Neiman D."/>
            <person name="Pearson M."/>
            <person name="Priest M."/>
            <person name="Roberts A."/>
            <person name="Saif S."/>
            <person name="Shea T."/>
            <person name="Shenoy N."/>
            <person name="Sisk P."/>
            <person name="Stolte C."/>
            <person name="Sykes S."/>
            <person name="Yandava C."/>
            <person name="Wortman J."/>
            <person name="Nusbaum C."/>
            <person name="Birren B."/>
        </authorList>
    </citation>
    <scope>NUCLEOTIDE SEQUENCE</scope>
    <source>
        <strain evidence="2">ATCC 64411</strain>
    </source>
</reference>
<feature type="region of interest" description="Disordered" evidence="1">
    <location>
        <begin position="101"/>
        <end position="140"/>
    </location>
</feature>
<proteinExistence type="predicted"/>
<dbReference type="AlphaFoldDB" id="A0A0H2TZW5"/>
<organism evidence="2">
    <name type="scientific">Magnaporthiopsis poae (strain ATCC 64411 / 73-15)</name>
    <name type="common">Kentucky bluegrass fungus</name>
    <name type="synonym">Magnaporthe poae</name>
    <dbReference type="NCBI Taxonomy" id="644358"/>
    <lineage>
        <taxon>Eukaryota</taxon>
        <taxon>Fungi</taxon>
        <taxon>Dikarya</taxon>
        <taxon>Ascomycota</taxon>
        <taxon>Pezizomycotina</taxon>
        <taxon>Sordariomycetes</taxon>
        <taxon>Sordariomycetidae</taxon>
        <taxon>Magnaporthales</taxon>
        <taxon>Magnaporthaceae</taxon>
        <taxon>Magnaporthiopsis</taxon>
    </lineage>
</organism>
<feature type="compositionally biased region" description="Polar residues" evidence="1">
    <location>
        <begin position="130"/>
        <end position="140"/>
    </location>
</feature>
<reference evidence="2" key="1">
    <citation type="submission" date="2010-05" db="EMBL/GenBank/DDBJ databases">
        <title>The Genome Sequence of Magnaporthe poae strain ATCC 64411.</title>
        <authorList>
            <consortium name="The Broad Institute Genome Sequencing Platform"/>
            <consortium name="Broad Institute Genome Sequencing Center for Infectious Disease"/>
            <person name="Ma L.-J."/>
            <person name="Dead R."/>
            <person name="Young S."/>
            <person name="Zeng Q."/>
            <person name="Koehrsen M."/>
            <person name="Alvarado L."/>
            <person name="Berlin A."/>
            <person name="Chapman S.B."/>
            <person name="Chen Z."/>
            <person name="Freedman E."/>
            <person name="Gellesch M."/>
            <person name="Goldberg J."/>
            <person name="Griggs A."/>
            <person name="Gujja S."/>
            <person name="Heilman E.R."/>
            <person name="Heiman D."/>
            <person name="Hepburn T."/>
            <person name="Howarth C."/>
            <person name="Jen D."/>
            <person name="Larson L."/>
            <person name="Mehta T."/>
            <person name="Neiman D."/>
            <person name="Pearson M."/>
            <person name="Roberts A."/>
            <person name="Saif S."/>
            <person name="Shea T."/>
            <person name="Shenoy N."/>
            <person name="Sisk P."/>
            <person name="Stolte C."/>
            <person name="Sykes S."/>
            <person name="Walk T."/>
            <person name="White J."/>
            <person name="Yandava C."/>
            <person name="Haas B."/>
            <person name="Nusbaum C."/>
            <person name="Birren B."/>
        </authorList>
    </citation>
    <scope>NUCLEOTIDE SEQUENCE</scope>
    <source>
        <strain evidence="2">ATCC 64411</strain>
    </source>
</reference>
<dbReference type="VEuPathDB" id="FungiDB:MAPG_08088"/>
<name>A0A0H2TZW5_MAGP6</name>
<protein>
    <submittedName>
        <fullName evidence="2">Uncharacterized protein</fullName>
    </submittedName>
</protein>
<dbReference type="EMBL" id="GL876972">
    <property type="protein sequence ID" value="KLU89112.1"/>
    <property type="molecule type" value="Genomic_DNA"/>
</dbReference>
<feature type="compositionally biased region" description="Basic and acidic residues" evidence="1">
    <location>
        <begin position="101"/>
        <end position="127"/>
    </location>
</feature>
<feature type="compositionally biased region" description="Basic residues" evidence="1">
    <location>
        <begin position="1"/>
        <end position="12"/>
    </location>
</feature>
<evidence type="ECO:0000313" key="2">
    <source>
        <dbReference type="EMBL" id="KLU89112.1"/>
    </source>
</evidence>
<sequence length="140" mass="14691">RRPAGLARRHPLRSGPGAAATDDQGKDNPDPIAIPITIKTIITTPCFHLITQTTTATATIINIADVCGDVESSIEPHACACACASADATGRTGAAVERVYNREQGSRHANTDRDACTNKHAGTRGDDDSASTTISRPGWR</sequence>
<evidence type="ECO:0000256" key="1">
    <source>
        <dbReference type="SAM" id="MobiDB-lite"/>
    </source>
</evidence>
<feature type="region of interest" description="Disordered" evidence="1">
    <location>
        <begin position="1"/>
        <end position="30"/>
    </location>
</feature>
<feature type="non-terminal residue" evidence="2">
    <location>
        <position position="1"/>
    </location>
</feature>
<gene>
    <name evidence="2" type="ORF">MAPG_08088</name>
</gene>
<accession>A0A0H2TZW5</accession>